<accession>A0AAD7HKC8</accession>
<name>A0AAD7HKC8_9AGAR</name>
<evidence type="ECO:0000313" key="1">
    <source>
        <dbReference type="EMBL" id="KAJ7722018.1"/>
    </source>
</evidence>
<organism evidence="1 2">
    <name type="scientific">Mycena metata</name>
    <dbReference type="NCBI Taxonomy" id="1033252"/>
    <lineage>
        <taxon>Eukaryota</taxon>
        <taxon>Fungi</taxon>
        <taxon>Dikarya</taxon>
        <taxon>Basidiomycota</taxon>
        <taxon>Agaricomycotina</taxon>
        <taxon>Agaricomycetes</taxon>
        <taxon>Agaricomycetidae</taxon>
        <taxon>Agaricales</taxon>
        <taxon>Marasmiineae</taxon>
        <taxon>Mycenaceae</taxon>
        <taxon>Mycena</taxon>
    </lineage>
</organism>
<dbReference type="EMBL" id="JARKIB010000224">
    <property type="protein sequence ID" value="KAJ7722018.1"/>
    <property type="molecule type" value="Genomic_DNA"/>
</dbReference>
<keyword evidence="2" id="KW-1185">Reference proteome</keyword>
<protein>
    <recommendedName>
        <fullName evidence="3">Protein kinase domain-containing protein</fullName>
    </recommendedName>
</protein>
<reference evidence="1" key="1">
    <citation type="submission" date="2023-03" db="EMBL/GenBank/DDBJ databases">
        <title>Massive genome expansion in bonnet fungi (Mycena s.s.) driven by repeated elements and novel gene families across ecological guilds.</title>
        <authorList>
            <consortium name="Lawrence Berkeley National Laboratory"/>
            <person name="Harder C.B."/>
            <person name="Miyauchi S."/>
            <person name="Viragh M."/>
            <person name="Kuo A."/>
            <person name="Thoen E."/>
            <person name="Andreopoulos B."/>
            <person name="Lu D."/>
            <person name="Skrede I."/>
            <person name="Drula E."/>
            <person name="Henrissat B."/>
            <person name="Morin E."/>
            <person name="Kohler A."/>
            <person name="Barry K."/>
            <person name="LaButti K."/>
            <person name="Morin E."/>
            <person name="Salamov A."/>
            <person name="Lipzen A."/>
            <person name="Mereny Z."/>
            <person name="Hegedus B."/>
            <person name="Baldrian P."/>
            <person name="Stursova M."/>
            <person name="Weitz H."/>
            <person name="Taylor A."/>
            <person name="Grigoriev I.V."/>
            <person name="Nagy L.G."/>
            <person name="Martin F."/>
            <person name="Kauserud H."/>
        </authorList>
    </citation>
    <scope>NUCLEOTIDE SEQUENCE</scope>
    <source>
        <strain evidence="1">CBHHK182m</strain>
    </source>
</reference>
<dbReference type="AlphaFoldDB" id="A0AAD7HKC8"/>
<comment type="caution">
    <text evidence="1">The sequence shown here is derived from an EMBL/GenBank/DDBJ whole genome shotgun (WGS) entry which is preliminary data.</text>
</comment>
<proteinExistence type="predicted"/>
<evidence type="ECO:0008006" key="3">
    <source>
        <dbReference type="Google" id="ProtNLM"/>
    </source>
</evidence>
<gene>
    <name evidence="1" type="ORF">B0H16DRAFT_1601428</name>
</gene>
<dbReference type="Proteomes" id="UP001215598">
    <property type="component" value="Unassembled WGS sequence"/>
</dbReference>
<evidence type="ECO:0000313" key="2">
    <source>
        <dbReference type="Proteomes" id="UP001215598"/>
    </source>
</evidence>
<sequence length="155" mass="16956">MNSPSDMAAASFLTHRISDFVVSGGQFTNVTNIHNAAPVVRRGDSSPTLRYELTHSADFRMIPLGDLDLVGGGVVSRRKSGYTKRVYPARIDGRNSKMTAVMFEGPAAGEAWGRELAQYATFRHPNLVQVYAAASSNGLYATVFQRHDNFSSNQK</sequence>